<dbReference type="InterPro" id="IPR025996">
    <property type="entry name" value="MT1864/Rv1816-like_C"/>
</dbReference>
<dbReference type="STRING" id="1238182.C882_0402"/>
<dbReference type="PANTHER" id="PTHR30055">
    <property type="entry name" value="HTH-TYPE TRANSCRIPTIONAL REGULATOR RUTR"/>
    <property type="match status" value="1"/>
</dbReference>
<organism evidence="6 7">
    <name type="scientific">Caenispirillum salinarum AK4</name>
    <dbReference type="NCBI Taxonomy" id="1238182"/>
    <lineage>
        <taxon>Bacteria</taxon>
        <taxon>Pseudomonadati</taxon>
        <taxon>Pseudomonadota</taxon>
        <taxon>Alphaproteobacteria</taxon>
        <taxon>Rhodospirillales</taxon>
        <taxon>Novispirillaceae</taxon>
        <taxon>Caenispirillum</taxon>
    </lineage>
</organism>
<evidence type="ECO:0000313" key="7">
    <source>
        <dbReference type="Proteomes" id="UP000009881"/>
    </source>
</evidence>
<keyword evidence="2 4" id="KW-0238">DNA-binding</keyword>
<dbReference type="InterPro" id="IPR050109">
    <property type="entry name" value="HTH-type_TetR-like_transc_reg"/>
</dbReference>
<dbReference type="eggNOG" id="COG1309">
    <property type="taxonomic scope" value="Bacteria"/>
</dbReference>
<evidence type="ECO:0000313" key="6">
    <source>
        <dbReference type="EMBL" id="EKV29580.1"/>
    </source>
</evidence>
<evidence type="ECO:0000256" key="2">
    <source>
        <dbReference type="ARBA" id="ARBA00023125"/>
    </source>
</evidence>
<evidence type="ECO:0000256" key="4">
    <source>
        <dbReference type="PROSITE-ProRule" id="PRU00335"/>
    </source>
</evidence>
<protein>
    <submittedName>
        <fullName evidence="6">Transcriptional regulator, TetR family</fullName>
    </submittedName>
</protein>
<dbReference type="InterPro" id="IPR001647">
    <property type="entry name" value="HTH_TetR"/>
</dbReference>
<dbReference type="InterPro" id="IPR036271">
    <property type="entry name" value="Tet_transcr_reg_TetR-rel_C_sf"/>
</dbReference>
<dbReference type="SUPFAM" id="SSF46689">
    <property type="entry name" value="Homeodomain-like"/>
    <property type="match status" value="1"/>
</dbReference>
<dbReference type="AlphaFoldDB" id="K9GUF8"/>
<evidence type="ECO:0000256" key="3">
    <source>
        <dbReference type="ARBA" id="ARBA00023163"/>
    </source>
</evidence>
<dbReference type="InterPro" id="IPR009057">
    <property type="entry name" value="Homeodomain-like_sf"/>
</dbReference>
<dbReference type="PATRIC" id="fig|1238182.3.peg.2617"/>
<evidence type="ECO:0000259" key="5">
    <source>
        <dbReference type="PROSITE" id="PS50977"/>
    </source>
</evidence>
<dbReference type="PANTHER" id="PTHR30055:SF234">
    <property type="entry name" value="HTH-TYPE TRANSCRIPTIONAL REGULATOR BETI"/>
    <property type="match status" value="1"/>
</dbReference>
<dbReference type="EMBL" id="ANHY01000012">
    <property type="protein sequence ID" value="EKV29580.1"/>
    <property type="molecule type" value="Genomic_DNA"/>
</dbReference>
<accession>K9GUF8</accession>
<name>K9GUF8_9PROT</name>
<feature type="domain" description="HTH tetR-type" evidence="5">
    <location>
        <begin position="1"/>
        <end position="39"/>
    </location>
</feature>
<dbReference type="PROSITE" id="PS50977">
    <property type="entry name" value="HTH_TETR_2"/>
    <property type="match status" value="1"/>
</dbReference>
<gene>
    <name evidence="6" type="ORF">C882_0402</name>
</gene>
<dbReference type="SUPFAM" id="SSF48498">
    <property type="entry name" value="Tetracyclin repressor-like, C-terminal domain"/>
    <property type="match status" value="1"/>
</dbReference>
<evidence type="ECO:0000256" key="1">
    <source>
        <dbReference type="ARBA" id="ARBA00023015"/>
    </source>
</evidence>
<keyword evidence="3" id="KW-0804">Transcription</keyword>
<dbReference type="Pfam" id="PF13305">
    <property type="entry name" value="TetR_C_33"/>
    <property type="match status" value="1"/>
</dbReference>
<keyword evidence="7" id="KW-1185">Reference proteome</keyword>
<feature type="DNA-binding region" description="H-T-H motif" evidence="4">
    <location>
        <begin position="2"/>
        <end position="21"/>
    </location>
</feature>
<dbReference type="GO" id="GO:0000976">
    <property type="term" value="F:transcription cis-regulatory region binding"/>
    <property type="evidence" value="ECO:0007669"/>
    <property type="project" value="TreeGrafter"/>
</dbReference>
<dbReference type="Pfam" id="PF00440">
    <property type="entry name" value="TetR_N"/>
    <property type="match status" value="1"/>
</dbReference>
<dbReference type="Gene3D" id="1.10.357.10">
    <property type="entry name" value="Tetracycline Repressor, domain 2"/>
    <property type="match status" value="1"/>
</dbReference>
<sequence length="180" mass="19153">MTMARIAAAVGCSAPALYGHFRNRDALLRAVHDAGFEQLVRDKVAVAAQTAGDPIGRLREGGRAYVAFALDNPALYHLMFNPPPLPEFAGNPFEHDAGMASLLLLRRAVEAAQAAGYLPAEDADRVAFILWSTVHGAVSLMLQNRAPHPAADRQALGWQVVDSAISLITSSRASGPSRDA</sequence>
<dbReference type="GO" id="GO:0003700">
    <property type="term" value="F:DNA-binding transcription factor activity"/>
    <property type="evidence" value="ECO:0007669"/>
    <property type="project" value="TreeGrafter"/>
</dbReference>
<reference evidence="6 7" key="1">
    <citation type="journal article" date="2013" name="Genome Announc.">
        <title>Draft Genome Sequence of an Alphaproteobacterium, Caenispirillum salinarum AK4(T), Isolated from a Solar Saltern.</title>
        <authorList>
            <person name="Khatri I."/>
            <person name="Singh A."/>
            <person name="Korpole S."/>
            <person name="Pinnaka A.K."/>
            <person name="Subramanian S."/>
        </authorList>
    </citation>
    <scope>NUCLEOTIDE SEQUENCE [LARGE SCALE GENOMIC DNA]</scope>
    <source>
        <strain evidence="6 7">AK4</strain>
    </source>
</reference>
<comment type="caution">
    <text evidence="6">The sequence shown here is derived from an EMBL/GenBank/DDBJ whole genome shotgun (WGS) entry which is preliminary data.</text>
</comment>
<proteinExistence type="predicted"/>
<dbReference type="Proteomes" id="UP000009881">
    <property type="component" value="Unassembled WGS sequence"/>
</dbReference>
<keyword evidence="1" id="KW-0805">Transcription regulation</keyword>